<accession>A0A3B4FGW9</accession>
<dbReference type="InterPro" id="IPR013783">
    <property type="entry name" value="Ig-like_fold"/>
</dbReference>
<dbReference type="GO" id="GO:1990782">
    <property type="term" value="F:protein tyrosine kinase binding"/>
    <property type="evidence" value="ECO:0007669"/>
    <property type="project" value="TreeGrafter"/>
</dbReference>
<dbReference type="PANTHER" id="PTHR11422">
    <property type="entry name" value="T-CELL SURFACE GLYCOPROTEIN CD4"/>
    <property type="match status" value="1"/>
</dbReference>
<sequence>SPDRYRLFVVGLILSYRGARCKKDVFVYSTVGGDALLPCMVSSDCSAISWTFFNKGTDVRFVHEVVNGKVTADSEKSSRMTFASNCSISLRNLRVRDAGSYVCLRNDQPVTDVYLSLLTISSFSTFTDLQPGGILSLTCTFFTYYDAGSCKSYSKSVFGLSWVDEDGRKLPNNSRYNLTSHTRCNITLVTKLQKDDNNRRWRCLVNTTENSRAVFLDFRSAFLFQNNDDDSLNPSVTAMCQVKLPISRIVLCVALPIMVIIVAFFTWKSDRERAKASAESFMLHEIN</sequence>
<dbReference type="GO" id="GO:0009897">
    <property type="term" value="C:external side of plasma membrane"/>
    <property type="evidence" value="ECO:0007669"/>
    <property type="project" value="TreeGrafter"/>
</dbReference>
<organism evidence="3">
    <name type="scientific">Pundamilia nyererei</name>
    <dbReference type="NCBI Taxonomy" id="303518"/>
    <lineage>
        <taxon>Eukaryota</taxon>
        <taxon>Metazoa</taxon>
        <taxon>Chordata</taxon>
        <taxon>Craniata</taxon>
        <taxon>Vertebrata</taxon>
        <taxon>Euteleostomi</taxon>
        <taxon>Actinopterygii</taxon>
        <taxon>Neopterygii</taxon>
        <taxon>Teleostei</taxon>
        <taxon>Neoteleostei</taxon>
        <taxon>Acanthomorphata</taxon>
        <taxon>Ovalentaria</taxon>
        <taxon>Cichlomorphae</taxon>
        <taxon>Cichliformes</taxon>
        <taxon>Cichlidae</taxon>
        <taxon>African cichlids</taxon>
        <taxon>Pseudocrenilabrinae</taxon>
        <taxon>Haplochromini</taxon>
        <taxon>Pundamilia</taxon>
    </lineage>
</organism>
<dbReference type="GeneTree" id="ENSGT00940000174101"/>
<dbReference type="Pfam" id="PF07686">
    <property type="entry name" value="V-set"/>
    <property type="match status" value="1"/>
</dbReference>
<dbReference type="AlphaFoldDB" id="A0A3B4FGW9"/>
<evidence type="ECO:0000256" key="1">
    <source>
        <dbReference type="SAM" id="Phobius"/>
    </source>
</evidence>
<keyword evidence="1" id="KW-1133">Transmembrane helix</keyword>
<dbReference type="Gene3D" id="2.60.40.10">
    <property type="entry name" value="Immunoglobulins"/>
    <property type="match status" value="1"/>
</dbReference>
<name>A0A3B4FGW9_9CICH</name>
<dbReference type="PROSITE" id="PS50835">
    <property type="entry name" value="IG_LIKE"/>
    <property type="match status" value="1"/>
</dbReference>
<feature type="domain" description="Ig-like" evidence="2">
    <location>
        <begin position="32"/>
        <end position="121"/>
    </location>
</feature>
<dbReference type="GO" id="GO:0035723">
    <property type="term" value="P:interleukin-15-mediated signaling pathway"/>
    <property type="evidence" value="ECO:0007669"/>
    <property type="project" value="TreeGrafter"/>
</dbReference>
<evidence type="ECO:0000259" key="2">
    <source>
        <dbReference type="PROSITE" id="PS50835"/>
    </source>
</evidence>
<proteinExistence type="predicted"/>
<reference evidence="3" key="1">
    <citation type="submission" date="2023-09" db="UniProtKB">
        <authorList>
            <consortium name="Ensembl"/>
        </authorList>
    </citation>
    <scope>IDENTIFICATION</scope>
</reference>
<evidence type="ECO:0000313" key="3">
    <source>
        <dbReference type="Ensembl" id="ENSPNYP00000009737.1"/>
    </source>
</evidence>
<dbReference type="InterPro" id="IPR007110">
    <property type="entry name" value="Ig-like_dom"/>
</dbReference>
<dbReference type="GO" id="GO:0070374">
    <property type="term" value="P:positive regulation of ERK1 and ERK2 cascade"/>
    <property type="evidence" value="ECO:0007669"/>
    <property type="project" value="TreeGrafter"/>
</dbReference>
<dbReference type="SUPFAM" id="SSF48726">
    <property type="entry name" value="Immunoglobulin"/>
    <property type="match status" value="1"/>
</dbReference>
<keyword evidence="1" id="KW-0472">Membrane</keyword>
<protein>
    <recommendedName>
        <fullName evidence="2">Ig-like domain-containing protein</fullName>
    </recommendedName>
</protein>
<feature type="transmembrane region" description="Helical" evidence="1">
    <location>
        <begin position="246"/>
        <end position="267"/>
    </location>
</feature>
<dbReference type="InterPro" id="IPR036179">
    <property type="entry name" value="Ig-like_dom_sf"/>
</dbReference>
<dbReference type="GO" id="GO:0042289">
    <property type="term" value="F:MHC class II protein binding"/>
    <property type="evidence" value="ECO:0007669"/>
    <property type="project" value="TreeGrafter"/>
</dbReference>
<dbReference type="GO" id="GO:0042110">
    <property type="term" value="P:T cell activation"/>
    <property type="evidence" value="ECO:0007669"/>
    <property type="project" value="TreeGrafter"/>
</dbReference>
<dbReference type="PANTHER" id="PTHR11422:SF5">
    <property type="entry name" value="DIVERSE IMMUNOGLOBULIN DOMAIN-CONTAINING PROTEIN 1.1 ISOFORM X1-RELATED"/>
    <property type="match status" value="1"/>
</dbReference>
<dbReference type="Ensembl" id="ENSPNYT00000009969.1">
    <property type="protein sequence ID" value="ENSPNYP00000009737.1"/>
    <property type="gene ID" value="ENSPNYG00000007380.1"/>
</dbReference>
<dbReference type="InterPro" id="IPR013106">
    <property type="entry name" value="Ig_V-set"/>
</dbReference>
<dbReference type="GO" id="GO:0045121">
    <property type="term" value="C:membrane raft"/>
    <property type="evidence" value="ECO:0007669"/>
    <property type="project" value="TreeGrafter"/>
</dbReference>
<keyword evidence="1" id="KW-0812">Transmembrane</keyword>